<dbReference type="Proteomes" id="UP001275440">
    <property type="component" value="Unassembled WGS sequence"/>
</dbReference>
<dbReference type="InterPro" id="IPR000415">
    <property type="entry name" value="Nitroreductase-like"/>
</dbReference>
<evidence type="ECO:0000313" key="2">
    <source>
        <dbReference type="Proteomes" id="UP001275440"/>
    </source>
</evidence>
<accession>A0ABU3WNH9</accession>
<name>A0ABU3WNH9_9NOCA</name>
<reference evidence="1 2" key="1">
    <citation type="submission" date="2019-10" db="EMBL/GenBank/DDBJ databases">
        <title>Draft Genome Assembly of Rhodococcus zopfii DSM44189.</title>
        <authorList>
            <person name="Sutton J.M."/>
            <person name="Akob D.M."/>
            <person name="Bushman T.J."/>
        </authorList>
    </citation>
    <scope>NUCLEOTIDE SEQUENCE [LARGE SCALE GENOMIC DNA]</scope>
    <source>
        <strain evidence="1 2">DSM 44189</strain>
    </source>
</reference>
<evidence type="ECO:0008006" key="3">
    <source>
        <dbReference type="Google" id="ProtNLM"/>
    </source>
</evidence>
<proteinExistence type="predicted"/>
<dbReference type="Gene3D" id="3.40.109.10">
    <property type="entry name" value="NADH Oxidase"/>
    <property type="match status" value="1"/>
</dbReference>
<evidence type="ECO:0000313" key="1">
    <source>
        <dbReference type="EMBL" id="MDV2475174.1"/>
    </source>
</evidence>
<protein>
    <recommendedName>
        <fullName evidence="3">Nitroreductase domain-containing protein</fullName>
    </recommendedName>
</protein>
<dbReference type="PANTHER" id="PTHR23026:SF123">
    <property type="entry name" value="NAD(P)H NITROREDUCTASE RV3131-RELATED"/>
    <property type="match status" value="1"/>
</dbReference>
<dbReference type="EMBL" id="WBMO01000001">
    <property type="protein sequence ID" value="MDV2475174.1"/>
    <property type="molecule type" value="Genomic_DNA"/>
</dbReference>
<sequence length="332" mass="36332">MGAPAETMPDRRTLESAVALASRAPSLHNSQPWRWILDTATLRLFSDNDRILPATDPSGRQMVLSCGAALHHLQTALAAQRWASTIERFPLSPDRQCLATLRFHRLRGSSDTEIRLAAAIHRRRTERLPMDAPPEWQRTVAALRKLAERAGAYLDVIGEHERPVLDDMSRRISRVRRADLAYQSELRWWTGHAVYPDGVPADTLPAGGRAVATEREFPPGRATGETAAEEDRAAILLLSTATDGRPDWLRCGEALSAVLLACTDRGLATCPVTHLTESAASRGFLRGLAGSDGVPQVLIRVGVRPPPRSDTATPRRPLSEILFREHPGAGVG</sequence>
<dbReference type="PANTHER" id="PTHR23026">
    <property type="entry name" value="NADPH NITROREDUCTASE"/>
    <property type="match status" value="1"/>
</dbReference>
<dbReference type="SUPFAM" id="SSF55469">
    <property type="entry name" value="FMN-dependent nitroreductase-like"/>
    <property type="match status" value="2"/>
</dbReference>
<organism evidence="1 2">
    <name type="scientific">Rhodococcus zopfii</name>
    <dbReference type="NCBI Taxonomy" id="43772"/>
    <lineage>
        <taxon>Bacteria</taxon>
        <taxon>Bacillati</taxon>
        <taxon>Actinomycetota</taxon>
        <taxon>Actinomycetes</taxon>
        <taxon>Mycobacteriales</taxon>
        <taxon>Nocardiaceae</taxon>
        <taxon>Rhodococcus</taxon>
    </lineage>
</organism>
<dbReference type="NCBIfam" id="NF047509">
    <property type="entry name" value="Rv3131_FMN_oxido"/>
    <property type="match status" value="1"/>
</dbReference>
<dbReference type="InterPro" id="IPR050627">
    <property type="entry name" value="Nitroreductase/BluB"/>
</dbReference>
<comment type="caution">
    <text evidence="1">The sequence shown here is derived from an EMBL/GenBank/DDBJ whole genome shotgun (WGS) entry which is preliminary data.</text>
</comment>
<gene>
    <name evidence="1" type="ORF">F8M49_06540</name>
</gene>
<keyword evidence="2" id="KW-1185">Reference proteome</keyword>